<comment type="caution">
    <text evidence="7">The sequence shown here is derived from an EMBL/GenBank/DDBJ whole genome shotgun (WGS) entry which is preliminary data.</text>
</comment>
<dbReference type="SUPFAM" id="SSF56176">
    <property type="entry name" value="FAD-binding/transporter-associated domain-like"/>
    <property type="match status" value="1"/>
</dbReference>
<dbReference type="Proteomes" id="UP000297814">
    <property type="component" value="Unassembled WGS sequence"/>
</dbReference>
<feature type="domain" description="FAD-binding PCMH-type" evidence="6">
    <location>
        <begin position="1"/>
        <end position="146"/>
    </location>
</feature>
<keyword evidence="4" id="KW-0274">FAD</keyword>
<comment type="similarity">
    <text evidence="2">Belongs to the oxygen-dependent FAD-linked oxidoreductase family.</text>
</comment>
<dbReference type="PANTHER" id="PTHR42973">
    <property type="entry name" value="BINDING OXIDOREDUCTASE, PUTATIVE (AFU_ORTHOLOGUE AFUA_1G17690)-RELATED"/>
    <property type="match status" value="1"/>
</dbReference>
<keyword evidence="3" id="KW-0285">Flavoprotein</keyword>
<gene>
    <name evidence="7" type="ORF">BHYA_0007g00740</name>
</gene>
<proteinExistence type="inferred from homology"/>
<dbReference type="GO" id="GO:0016491">
    <property type="term" value="F:oxidoreductase activity"/>
    <property type="evidence" value="ECO:0007669"/>
    <property type="project" value="UniProtKB-KW"/>
</dbReference>
<evidence type="ECO:0000256" key="4">
    <source>
        <dbReference type="ARBA" id="ARBA00022827"/>
    </source>
</evidence>
<dbReference type="Pfam" id="PF01565">
    <property type="entry name" value="FAD_binding_4"/>
    <property type="match status" value="1"/>
</dbReference>
<dbReference type="Gene3D" id="3.40.462.20">
    <property type="match status" value="1"/>
</dbReference>
<dbReference type="Pfam" id="PF08031">
    <property type="entry name" value="BBE"/>
    <property type="match status" value="1"/>
</dbReference>
<accession>A0A4Z1H1B1</accession>
<dbReference type="EMBL" id="PQXK01000007">
    <property type="protein sequence ID" value="TGO42595.1"/>
    <property type="molecule type" value="Genomic_DNA"/>
</dbReference>
<evidence type="ECO:0000256" key="2">
    <source>
        <dbReference type="ARBA" id="ARBA00005466"/>
    </source>
</evidence>
<evidence type="ECO:0000259" key="6">
    <source>
        <dbReference type="PROSITE" id="PS51387"/>
    </source>
</evidence>
<evidence type="ECO:0000313" key="8">
    <source>
        <dbReference type="Proteomes" id="UP000297814"/>
    </source>
</evidence>
<dbReference type="InterPro" id="IPR016166">
    <property type="entry name" value="FAD-bd_PCMH"/>
</dbReference>
<dbReference type="AlphaFoldDB" id="A0A4Z1H1B1"/>
<dbReference type="InterPro" id="IPR012951">
    <property type="entry name" value="BBE"/>
</dbReference>
<evidence type="ECO:0000256" key="1">
    <source>
        <dbReference type="ARBA" id="ARBA00001974"/>
    </source>
</evidence>
<reference evidence="7 8" key="1">
    <citation type="submission" date="2017-12" db="EMBL/GenBank/DDBJ databases">
        <title>Comparative genomics of Botrytis spp.</title>
        <authorList>
            <person name="Valero-Jimenez C.A."/>
            <person name="Tapia P."/>
            <person name="Veloso J."/>
            <person name="Silva-Moreno E."/>
            <person name="Staats M."/>
            <person name="Valdes J.H."/>
            <person name="Van Kan J.A.L."/>
        </authorList>
    </citation>
    <scope>NUCLEOTIDE SEQUENCE [LARGE SCALE GENOMIC DNA]</scope>
    <source>
        <strain evidence="7 8">Bh0001</strain>
    </source>
</reference>
<name>A0A4Z1H1B1_9HELO</name>
<dbReference type="GO" id="GO:0071949">
    <property type="term" value="F:FAD binding"/>
    <property type="evidence" value="ECO:0007669"/>
    <property type="project" value="InterPro"/>
</dbReference>
<organism evidence="7 8">
    <name type="scientific">Botrytis hyacinthi</name>
    <dbReference type="NCBI Taxonomy" id="278943"/>
    <lineage>
        <taxon>Eukaryota</taxon>
        <taxon>Fungi</taxon>
        <taxon>Dikarya</taxon>
        <taxon>Ascomycota</taxon>
        <taxon>Pezizomycotina</taxon>
        <taxon>Leotiomycetes</taxon>
        <taxon>Helotiales</taxon>
        <taxon>Sclerotiniaceae</taxon>
        <taxon>Botrytis</taxon>
    </lineage>
</organism>
<sequence length="419" mass="45055">MMDLCSLCYLRWRLFNIRLVIRATGHDYNGKSTGAAYTGKAAVVGSGVSSQQAYEFADANNGIIVAGNCPTVALAGGYGQGGGHGPLATKFGLAVDQVLEWQVVTGVGTLVTATPTQNPDLFWALSGGGGGTYGIVLSATMKFHPKVTSISSATLQFAPPTTTEGVAAYWQTVKIFLQSLPLMADRGLQIIWTIGPGFFLISPVTGLDIAQDTIDGLFSPVLSALDKAEIPYAYASSVSSSFLEYYNSANFGANVSNANTAGRLLPRSVVQNDTDSFISALQTTVDNVYLMAGVTLEVNKTVLPNAPELSLNPYWRKTLLNAVFGTYLNYTDFSANFQSQNFMTNTIGPALAALTPNGAVYLNEADFQQPDWKRAFYGASYDRLDTIEAKYDSLDRFYALGAVESDRWVERKDGHLCEA</sequence>
<dbReference type="InterPro" id="IPR050416">
    <property type="entry name" value="FAD-linked_Oxidoreductase"/>
</dbReference>
<dbReference type="PANTHER" id="PTHR42973:SF39">
    <property type="entry name" value="FAD-BINDING PCMH-TYPE DOMAIN-CONTAINING PROTEIN"/>
    <property type="match status" value="1"/>
</dbReference>
<dbReference type="PROSITE" id="PS51387">
    <property type="entry name" value="FAD_PCMH"/>
    <property type="match status" value="1"/>
</dbReference>
<dbReference type="InterPro" id="IPR036318">
    <property type="entry name" value="FAD-bd_PCMH-like_sf"/>
</dbReference>
<evidence type="ECO:0000256" key="5">
    <source>
        <dbReference type="ARBA" id="ARBA00023002"/>
    </source>
</evidence>
<dbReference type="InterPro" id="IPR006094">
    <property type="entry name" value="Oxid_FAD_bind_N"/>
</dbReference>
<comment type="cofactor">
    <cofactor evidence="1">
        <name>FAD</name>
        <dbReference type="ChEBI" id="CHEBI:57692"/>
    </cofactor>
</comment>
<evidence type="ECO:0000313" key="7">
    <source>
        <dbReference type="EMBL" id="TGO42595.1"/>
    </source>
</evidence>
<keyword evidence="5" id="KW-0560">Oxidoreductase</keyword>
<dbReference type="InterPro" id="IPR016169">
    <property type="entry name" value="FAD-bd_PCMH_sub2"/>
</dbReference>
<keyword evidence="8" id="KW-1185">Reference proteome</keyword>
<dbReference type="Gene3D" id="3.30.465.10">
    <property type="match status" value="1"/>
</dbReference>
<protein>
    <recommendedName>
        <fullName evidence="6">FAD-binding PCMH-type domain-containing protein</fullName>
    </recommendedName>
</protein>
<evidence type="ECO:0000256" key="3">
    <source>
        <dbReference type="ARBA" id="ARBA00022630"/>
    </source>
</evidence>